<evidence type="ECO:0000313" key="2">
    <source>
        <dbReference type="EMBL" id="SLN32038.1"/>
    </source>
</evidence>
<dbReference type="InterPro" id="IPR021074">
    <property type="entry name" value="Formate_DH_dsu"/>
</dbReference>
<dbReference type="AlphaFoldDB" id="A0A1X6YV64"/>
<dbReference type="RefSeq" id="WP_085895575.1">
    <property type="nucleotide sequence ID" value="NZ_CAXPGX010000068.1"/>
</dbReference>
<accession>A0A1X6YV64</accession>
<sequence>MSSRTTDEKLVYMANQIATFFESQAEGTRAERVAEHLRSFWEPRMRDRLFEMMDAGQAEALKPLARKGAEIWRAHGQAVPAHSEEE</sequence>
<dbReference type="OrthoDB" id="7409377at2"/>
<evidence type="ECO:0000313" key="3">
    <source>
        <dbReference type="Proteomes" id="UP000193495"/>
    </source>
</evidence>
<evidence type="ECO:0000313" key="4">
    <source>
        <dbReference type="Proteomes" id="UP000240624"/>
    </source>
</evidence>
<reference evidence="2 3" key="1">
    <citation type="submission" date="2017-03" db="EMBL/GenBank/DDBJ databases">
        <authorList>
            <person name="Afonso C.L."/>
            <person name="Miller P.J."/>
            <person name="Scott M.A."/>
            <person name="Spackman E."/>
            <person name="Goraichik I."/>
            <person name="Dimitrov K.M."/>
            <person name="Suarez D.L."/>
            <person name="Swayne D.E."/>
        </authorList>
    </citation>
    <scope>NUCLEOTIDE SEQUENCE [LARGE SCALE GENOMIC DNA]</scope>
    <source>
        <strain evidence="2 3">CECT 8367</strain>
    </source>
</reference>
<dbReference type="Proteomes" id="UP000240624">
    <property type="component" value="Unassembled WGS sequence"/>
</dbReference>
<protein>
    <submittedName>
        <fullName evidence="1">Formate dehydrogenase subunit delta</fullName>
    </submittedName>
    <submittedName>
        <fullName evidence="2">NADH-dependent formate dehydrogenase delta subunit FdsD</fullName>
    </submittedName>
</protein>
<name>A0A1X6YV64_9RHOB</name>
<dbReference type="Proteomes" id="UP000193495">
    <property type="component" value="Unassembled WGS sequence"/>
</dbReference>
<dbReference type="EMBL" id="FWFY01000003">
    <property type="protein sequence ID" value="SLN32038.1"/>
    <property type="molecule type" value="Genomic_DNA"/>
</dbReference>
<keyword evidence="4" id="KW-1185">Reference proteome</keyword>
<dbReference type="EMBL" id="PYGB01000002">
    <property type="protein sequence ID" value="PSK87630.1"/>
    <property type="molecule type" value="Genomic_DNA"/>
</dbReference>
<organism evidence="2 3">
    <name type="scientific">Limimaricola soesokkakensis</name>
    <dbReference type="NCBI Taxonomy" id="1343159"/>
    <lineage>
        <taxon>Bacteria</taxon>
        <taxon>Pseudomonadati</taxon>
        <taxon>Pseudomonadota</taxon>
        <taxon>Alphaproteobacteria</taxon>
        <taxon>Rhodobacterales</taxon>
        <taxon>Paracoccaceae</taxon>
        <taxon>Limimaricola</taxon>
    </lineage>
</organism>
<evidence type="ECO:0000313" key="1">
    <source>
        <dbReference type="EMBL" id="PSK87630.1"/>
    </source>
</evidence>
<gene>
    <name evidence="1" type="ORF">CLV79_102112</name>
    <name evidence="2" type="ORF">LOS8367_01196</name>
</gene>
<reference evidence="1 4" key="2">
    <citation type="submission" date="2018-03" db="EMBL/GenBank/DDBJ databases">
        <title>Genomic Encyclopedia of Archaeal and Bacterial Type Strains, Phase II (KMG-II): from individual species to whole genera.</title>
        <authorList>
            <person name="Goeker M."/>
        </authorList>
    </citation>
    <scope>NUCLEOTIDE SEQUENCE [LARGE SCALE GENOMIC DNA]</scope>
    <source>
        <strain evidence="1 4">DSM 29956</strain>
    </source>
</reference>
<dbReference type="Pfam" id="PF11390">
    <property type="entry name" value="FdsD"/>
    <property type="match status" value="1"/>
</dbReference>
<proteinExistence type="predicted"/>